<evidence type="ECO:0000259" key="5">
    <source>
        <dbReference type="PROSITE" id="PS50883"/>
    </source>
</evidence>
<dbReference type="NCBIfam" id="TIGR00254">
    <property type="entry name" value="GGDEF"/>
    <property type="match status" value="1"/>
</dbReference>
<dbReference type="Gene3D" id="3.20.20.450">
    <property type="entry name" value="EAL domain"/>
    <property type="match status" value="1"/>
</dbReference>
<dbReference type="PROSITE" id="PS50887">
    <property type="entry name" value="GGDEF"/>
    <property type="match status" value="1"/>
</dbReference>
<dbReference type="InterPro" id="IPR013767">
    <property type="entry name" value="PAS_fold"/>
</dbReference>
<dbReference type="Gene3D" id="3.30.450.20">
    <property type="entry name" value="PAS domain"/>
    <property type="match status" value="1"/>
</dbReference>
<evidence type="ECO:0000313" key="8">
    <source>
        <dbReference type="Proteomes" id="UP000494216"/>
    </source>
</evidence>
<evidence type="ECO:0000259" key="4">
    <source>
        <dbReference type="PROSITE" id="PS50113"/>
    </source>
</evidence>
<dbReference type="GO" id="GO:0006355">
    <property type="term" value="P:regulation of DNA-templated transcription"/>
    <property type="evidence" value="ECO:0007669"/>
    <property type="project" value="InterPro"/>
</dbReference>
<dbReference type="Pfam" id="PF17152">
    <property type="entry name" value="CHASE8"/>
    <property type="match status" value="1"/>
</dbReference>
<dbReference type="InterPro" id="IPR033417">
    <property type="entry name" value="CHASE8"/>
</dbReference>
<dbReference type="CDD" id="cd01949">
    <property type="entry name" value="GGDEF"/>
    <property type="match status" value="1"/>
</dbReference>
<comment type="caution">
    <text evidence="7">The sequence shown here is derived from an EMBL/GenBank/DDBJ whole genome shotgun (WGS) entry which is preliminary data.</text>
</comment>
<dbReference type="Proteomes" id="UP000494216">
    <property type="component" value="Unassembled WGS sequence"/>
</dbReference>
<protein>
    <submittedName>
        <fullName evidence="7">PAS/PAC sensor-containing diguanylate cyclase/phosphodiesterase</fullName>
    </submittedName>
</protein>
<dbReference type="PROSITE" id="PS50883">
    <property type="entry name" value="EAL"/>
    <property type="match status" value="1"/>
</dbReference>
<dbReference type="SUPFAM" id="SSF141868">
    <property type="entry name" value="EAL domain-like"/>
    <property type="match status" value="1"/>
</dbReference>
<dbReference type="InterPro" id="IPR000700">
    <property type="entry name" value="PAS-assoc_C"/>
</dbReference>
<dbReference type="GO" id="GO:0003824">
    <property type="term" value="F:catalytic activity"/>
    <property type="evidence" value="ECO:0007669"/>
    <property type="project" value="UniProtKB-ARBA"/>
</dbReference>
<dbReference type="PANTHER" id="PTHR44757">
    <property type="entry name" value="DIGUANYLATE CYCLASE DGCP"/>
    <property type="match status" value="1"/>
</dbReference>
<dbReference type="Pfam" id="PF00990">
    <property type="entry name" value="GGDEF"/>
    <property type="match status" value="1"/>
</dbReference>
<accession>A0A8S0WZR4</accession>
<dbReference type="InterPro" id="IPR000160">
    <property type="entry name" value="GGDEF_dom"/>
</dbReference>
<dbReference type="InterPro" id="IPR052155">
    <property type="entry name" value="Biofilm_reg_signaling"/>
</dbReference>
<comment type="cofactor">
    <cofactor evidence="1">
        <name>Mg(2+)</name>
        <dbReference type="ChEBI" id="CHEBI:18420"/>
    </cofactor>
</comment>
<name>A0A8S0WZR4_9GAMM</name>
<feature type="domain" description="GGDEF" evidence="6">
    <location>
        <begin position="398"/>
        <end position="531"/>
    </location>
</feature>
<dbReference type="FunFam" id="3.30.70.270:FF:000001">
    <property type="entry name" value="Diguanylate cyclase domain protein"/>
    <property type="match status" value="1"/>
</dbReference>
<proteinExistence type="predicted"/>
<feature type="domain" description="EAL" evidence="5">
    <location>
        <begin position="542"/>
        <end position="799"/>
    </location>
</feature>
<dbReference type="Pfam" id="PF00989">
    <property type="entry name" value="PAS"/>
    <property type="match status" value="1"/>
</dbReference>
<keyword evidence="2" id="KW-0812">Transmembrane</keyword>
<reference evidence="7 8" key="1">
    <citation type="submission" date="2020-02" db="EMBL/GenBank/DDBJ databases">
        <authorList>
            <person name="Hogendoorn C."/>
        </authorList>
    </citation>
    <scope>NUCLEOTIDE SEQUENCE [LARGE SCALE GENOMIC DNA]</scope>
    <source>
        <strain evidence="7">METHB21</strain>
    </source>
</reference>
<dbReference type="CDD" id="cd01948">
    <property type="entry name" value="EAL"/>
    <property type="match status" value="1"/>
</dbReference>
<feature type="transmembrane region" description="Helical" evidence="2">
    <location>
        <begin position="159"/>
        <end position="182"/>
    </location>
</feature>
<keyword evidence="2" id="KW-1133">Transmembrane helix</keyword>
<dbReference type="InterPro" id="IPR043128">
    <property type="entry name" value="Rev_trsase/Diguanyl_cyclase"/>
</dbReference>
<sequence length="802" mass="89507">MIRFVRTLSINQKLLLILVFSGFISLLFAGVFLIMLEISEFQRNTRDDLSTLAEIVGNRSTAALMFDDRNLANENLAVLLNLPEVQTACLYDSKGAVFARLLKNTTAESACPLAIKDENTHFEGIQLIVVKPIVVDGDELGTVYIHANLTTTYWRKMQFIGIIFLVLVGVSVLTFFLSTPLLKLVSSPIKKLLITVKAISDTKDYSLRAVKVNNDDLGVLVDAFNGLIGIVGTQNQALTHAKDRYLALYDDNPTMVFNLADDGRIFSVNCTGAKQLDLAVEELQNCSLFDFIYSEDSLMLQDLVERCLNKPARVHKQEFRMACQKGRLIWVRATARLSENENQQKSLLLVCEDITEARLLNEKIAYQASHDALTGLANRSQFDSYIKQAVALAHTDSSEHALCYLDLDQFKVINDTCGHLAGDELLRQLGDLLRKHVRQNDFVARLGGDEFGVLMYNCSLSQAILACEKLRDIVRDFHFAWEDRSFTVGVSIGISAVNDASGNAVNLLKEADAACYAAKDKGRNRVHVFRPDDEELAMRQGEMQWVEKIKQGLDNNRFRLYGQPIVPLCGGNKEEGLHFETLVRYCDGRNHIIPPGAFLPAAERYNLASAMDRWVISNLLQWIAEKPGFLNNLSLCSVNLSGLSMSNESMLAFISEQLIRWEVPTHKICFEITETAAIANLSYATKFINKLREQGCSFSLDDFGSGLSSFAYLKNLPVDFLKIDGLFVKDILDDKVDLAMVKSINEVGHVMNKKTIAEFVENEQIFNLLNVLGVDYAQGYGIGKPVPLDELKLIKPFSGAAA</sequence>
<dbReference type="AlphaFoldDB" id="A0A8S0WZR4"/>
<evidence type="ECO:0000256" key="2">
    <source>
        <dbReference type="SAM" id="Phobius"/>
    </source>
</evidence>
<dbReference type="CDD" id="cd00130">
    <property type="entry name" value="PAS"/>
    <property type="match status" value="1"/>
</dbReference>
<dbReference type="SUPFAM" id="SSF55073">
    <property type="entry name" value="Nucleotide cyclase"/>
    <property type="match status" value="1"/>
</dbReference>
<feature type="domain" description="PAS" evidence="3">
    <location>
        <begin position="241"/>
        <end position="311"/>
    </location>
</feature>
<dbReference type="SUPFAM" id="SSF55785">
    <property type="entry name" value="PYP-like sensor domain (PAS domain)"/>
    <property type="match status" value="1"/>
</dbReference>
<dbReference type="InterPro" id="IPR029787">
    <property type="entry name" value="Nucleotide_cyclase"/>
</dbReference>
<dbReference type="InterPro" id="IPR000014">
    <property type="entry name" value="PAS"/>
</dbReference>
<dbReference type="InterPro" id="IPR035919">
    <property type="entry name" value="EAL_sf"/>
</dbReference>
<dbReference type="PANTHER" id="PTHR44757:SF4">
    <property type="entry name" value="DIGUANYLATE CYCLASE DGCE-RELATED"/>
    <property type="match status" value="1"/>
</dbReference>
<keyword evidence="2" id="KW-0472">Membrane</keyword>
<dbReference type="InterPro" id="IPR035965">
    <property type="entry name" value="PAS-like_dom_sf"/>
</dbReference>
<dbReference type="RefSeq" id="WP_174625294.1">
    <property type="nucleotide sequence ID" value="NZ_CADCXN010000048.1"/>
</dbReference>
<gene>
    <name evidence="7" type="ORF">METHB2_200031</name>
</gene>
<dbReference type="NCBIfam" id="TIGR00229">
    <property type="entry name" value="sensory_box"/>
    <property type="match status" value="1"/>
</dbReference>
<evidence type="ECO:0000259" key="6">
    <source>
        <dbReference type="PROSITE" id="PS50887"/>
    </source>
</evidence>
<feature type="domain" description="PAC" evidence="4">
    <location>
        <begin position="315"/>
        <end position="366"/>
    </location>
</feature>
<organism evidence="7 8">
    <name type="scientific">Candidatus Methylobacter favarea</name>
    <dbReference type="NCBI Taxonomy" id="2707345"/>
    <lineage>
        <taxon>Bacteria</taxon>
        <taxon>Pseudomonadati</taxon>
        <taxon>Pseudomonadota</taxon>
        <taxon>Gammaproteobacteria</taxon>
        <taxon>Methylococcales</taxon>
        <taxon>Methylococcaceae</taxon>
        <taxon>Methylobacter</taxon>
    </lineage>
</organism>
<dbReference type="SMART" id="SM00267">
    <property type="entry name" value="GGDEF"/>
    <property type="match status" value="1"/>
</dbReference>
<dbReference type="PROSITE" id="PS50113">
    <property type="entry name" value="PAC"/>
    <property type="match status" value="1"/>
</dbReference>
<dbReference type="Pfam" id="PF00563">
    <property type="entry name" value="EAL"/>
    <property type="match status" value="1"/>
</dbReference>
<dbReference type="InterPro" id="IPR001633">
    <property type="entry name" value="EAL_dom"/>
</dbReference>
<dbReference type="SMART" id="SM00086">
    <property type="entry name" value="PAC"/>
    <property type="match status" value="1"/>
</dbReference>
<feature type="transmembrane region" description="Helical" evidence="2">
    <location>
        <begin position="14"/>
        <end position="36"/>
    </location>
</feature>
<dbReference type="Gene3D" id="3.30.70.270">
    <property type="match status" value="1"/>
</dbReference>
<keyword evidence="8" id="KW-1185">Reference proteome</keyword>
<evidence type="ECO:0000256" key="1">
    <source>
        <dbReference type="ARBA" id="ARBA00001946"/>
    </source>
</evidence>
<evidence type="ECO:0000259" key="3">
    <source>
        <dbReference type="PROSITE" id="PS50112"/>
    </source>
</evidence>
<dbReference type="PROSITE" id="PS50112">
    <property type="entry name" value="PAS"/>
    <property type="match status" value="1"/>
</dbReference>
<dbReference type="EMBL" id="CADCXN010000048">
    <property type="protein sequence ID" value="CAA9890345.1"/>
    <property type="molecule type" value="Genomic_DNA"/>
</dbReference>
<dbReference type="Gene3D" id="6.10.340.10">
    <property type="match status" value="1"/>
</dbReference>
<evidence type="ECO:0000313" key="7">
    <source>
        <dbReference type="EMBL" id="CAA9890345.1"/>
    </source>
</evidence>
<dbReference type="InterPro" id="IPR001610">
    <property type="entry name" value="PAC"/>
</dbReference>
<dbReference type="SMART" id="SM00052">
    <property type="entry name" value="EAL"/>
    <property type="match status" value="1"/>
</dbReference>